<dbReference type="PANTHER" id="PTHR36205:SF2">
    <property type="entry name" value="MAJOR FACILITATOR SUPERFAMILY TRANSPORTER"/>
    <property type="match status" value="1"/>
</dbReference>
<dbReference type="PANTHER" id="PTHR36205">
    <property type="entry name" value="CHROMOSOME 19, WHOLE GENOME SHOTGUN SEQUENCE"/>
    <property type="match status" value="1"/>
</dbReference>
<name>A0AA43TUK7_9LECA</name>
<gene>
    <name evidence="2" type="ORF">OHK93_007933</name>
</gene>
<comment type="caution">
    <text evidence="2">The sequence shown here is derived from an EMBL/GenBank/DDBJ whole genome shotgun (WGS) entry which is preliminary data.</text>
</comment>
<evidence type="ECO:0000313" key="3">
    <source>
        <dbReference type="Proteomes" id="UP001161017"/>
    </source>
</evidence>
<dbReference type="InterPro" id="IPR021822">
    <property type="entry name" value="DUF3405"/>
</dbReference>
<reference evidence="2" key="1">
    <citation type="journal article" date="2023" name="Genome Biol. Evol.">
        <title>First Whole Genome Sequence and Flow Cytometry Genome Size Data for the Lichen-Forming Fungus Ramalina farinacea (Ascomycota).</title>
        <authorList>
            <person name="Llewellyn T."/>
            <person name="Mian S."/>
            <person name="Hill R."/>
            <person name="Leitch I.J."/>
            <person name="Gaya E."/>
        </authorList>
    </citation>
    <scope>NUCLEOTIDE SEQUENCE</scope>
    <source>
        <strain evidence="2">LIQ254RAFAR</strain>
    </source>
</reference>
<keyword evidence="1" id="KW-0732">Signal</keyword>
<dbReference type="AlphaFoldDB" id="A0AA43TUK7"/>
<organism evidence="2 3">
    <name type="scientific">Ramalina farinacea</name>
    <dbReference type="NCBI Taxonomy" id="258253"/>
    <lineage>
        <taxon>Eukaryota</taxon>
        <taxon>Fungi</taxon>
        <taxon>Dikarya</taxon>
        <taxon>Ascomycota</taxon>
        <taxon>Pezizomycotina</taxon>
        <taxon>Lecanoromycetes</taxon>
        <taxon>OSLEUM clade</taxon>
        <taxon>Lecanoromycetidae</taxon>
        <taxon>Lecanorales</taxon>
        <taxon>Lecanorineae</taxon>
        <taxon>Ramalinaceae</taxon>
        <taxon>Ramalina</taxon>
    </lineage>
</organism>
<evidence type="ECO:0000313" key="2">
    <source>
        <dbReference type="EMBL" id="MDI1488658.1"/>
    </source>
</evidence>
<feature type="signal peptide" evidence="1">
    <location>
        <begin position="1"/>
        <end position="17"/>
    </location>
</feature>
<feature type="chain" id="PRO_5041396254" evidence="1">
    <location>
        <begin position="18"/>
        <end position="672"/>
    </location>
</feature>
<dbReference type="Pfam" id="PF11885">
    <property type="entry name" value="DUF3405"/>
    <property type="match status" value="1"/>
</dbReference>
<proteinExistence type="predicted"/>
<sequence>MLVSLPQLLLAKRPVLACMTVVIIVIQQSCTFSSSGQPLEGSAGGLNGVAEGAPEMISKGPDEPNLPQWIETANNRSSISYNPYPKYNSQQWREKWKGTHKPCMGPRGQFVNDNADDMIAAYWRQKHTPAPLIGSYDETGLDTNVCFERTQRMLPYGFKDPEVKVSPTKQNATEEAEQPDIWTRVRWGELQQECIAQNQDRYDDIELTGGKRFRWPEDEDRDQVDEVLIRANHEFIHDDDDDDDDQHAMTINRFNSNTYREWKAGQTTKQSKKKSALVLRTYDGVRWTPAVMQHVRSYVMELSLHSGGEYEVIILSEVKDDSKAIFDYEEDYRTTLNRAVPPEFRDITLLFNLALVRAWFPLTHKGEPETQTQEFHMHQPLQLLSLLRPDITHFWQAELDTRYTGHHYSLFETASTWSTATPRRLLWERNERYYFPTVHGPWHEYNDLIANTSLNGGIWGPVKTRGTAPPVGPTPPFREPELDVDYEWGVGEDADLLALAPAFEVTDIKANTFMYNEHKLGYPDGMATPAFAVGTVPLMRFSQRLLRAMHHGQMTRGLDMMPEMYPQSTALHHGLKLVSFPLPVYVDMAALPRELEEDFSANEGATMLNSPYEFREVWRRMTYWHTMDGQQLDYGYVRQLWDRWTGREYRWQGEEPERLCLPQMLLHPIKEG</sequence>
<keyword evidence="3" id="KW-1185">Reference proteome</keyword>
<dbReference type="Proteomes" id="UP001161017">
    <property type="component" value="Unassembled WGS sequence"/>
</dbReference>
<dbReference type="EMBL" id="JAPUFD010000008">
    <property type="protein sequence ID" value="MDI1488658.1"/>
    <property type="molecule type" value="Genomic_DNA"/>
</dbReference>
<protein>
    <submittedName>
        <fullName evidence="2">Uncharacterized protein</fullName>
    </submittedName>
</protein>
<accession>A0AA43TUK7</accession>
<evidence type="ECO:0000256" key="1">
    <source>
        <dbReference type="SAM" id="SignalP"/>
    </source>
</evidence>